<dbReference type="PROSITE" id="PS50925">
    <property type="entry name" value="BLUF"/>
    <property type="match status" value="1"/>
</dbReference>
<dbReference type="InterPro" id="IPR007024">
    <property type="entry name" value="BLUF_domain"/>
</dbReference>
<dbReference type="SUPFAM" id="SSF54975">
    <property type="entry name" value="Acylphosphatase/BLUF domain-like"/>
    <property type="match status" value="1"/>
</dbReference>
<proteinExistence type="predicted"/>
<organism evidence="2 3">
    <name type="scientific">Hymenobacter canadensis</name>
    <dbReference type="NCBI Taxonomy" id="2999067"/>
    <lineage>
        <taxon>Bacteria</taxon>
        <taxon>Pseudomonadati</taxon>
        <taxon>Bacteroidota</taxon>
        <taxon>Cytophagia</taxon>
        <taxon>Cytophagales</taxon>
        <taxon>Hymenobacteraceae</taxon>
        <taxon>Hymenobacter</taxon>
    </lineage>
</organism>
<dbReference type="InterPro" id="IPR036046">
    <property type="entry name" value="Acylphosphatase-like_dom_sf"/>
</dbReference>
<evidence type="ECO:0000313" key="3">
    <source>
        <dbReference type="Proteomes" id="UP001211005"/>
    </source>
</evidence>
<reference evidence="2 3" key="1">
    <citation type="submission" date="2022-12" db="EMBL/GenBank/DDBJ databases">
        <title>Hymenobacter canadensis sp. nov. isolated from lake water of the Cambridge Bay, Canada.</title>
        <authorList>
            <person name="Kim W.H."/>
            <person name="Lee Y.M."/>
        </authorList>
    </citation>
    <scope>NUCLEOTIDE SEQUENCE [LARGE SCALE GENOMIC DNA]</scope>
    <source>
        <strain evidence="2 3">PAMC 29467</strain>
    </source>
</reference>
<sequence length="142" mass="16211">MHHIVYQSTAVGHPTTAALRQLLRQARSSNRQLGITGLLLFSNDSFLQVLEGEQSATEALYSRITADYRHTCILRLSNGFIPQRIFPDWSMGFQSLSGEDFGRLTGYINPYRSDFLDRHLPEMDEGMLCLLRSFVVEDGWQL</sequence>
<dbReference type="EMBL" id="CP114767">
    <property type="protein sequence ID" value="WBA42424.1"/>
    <property type="molecule type" value="Genomic_DNA"/>
</dbReference>
<name>A0ABY7LPS2_9BACT</name>
<feature type="domain" description="BLUF" evidence="1">
    <location>
        <begin position="1"/>
        <end position="92"/>
    </location>
</feature>
<dbReference type="Pfam" id="PF04940">
    <property type="entry name" value="BLUF"/>
    <property type="match status" value="1"/>
</dbReference>
<dbReference type="RefSeq" id="WP_269560479.1">
    <property type="nucleotide sequence ID" value="NZ_CP114767.1"/>
</dbReference>
<accession>A0ABY7LPS2</accession>
<keyword evidence="3" id="KW-1185">Reference proteome</keyword>
<gene>
    <name evidence="2" type="ORF">O3303_02435</name>
</gene>
<evidence type="ECO:0000259" key="1">
    <source>
        <dbReference type="PROSITE" id="PS50925"/>
    </source>
</evidence>
<dbReference type="SMART" id="SM01034">
    <property type="entry name" value="BLUF"/>
    <property type="match status" value="1"/>
</dbReference>
<dbReference type="Proteomes" id="UP001211005">
    <property type="component" value="Chromosome"/>
</dbReference>
<protein>
    <submittedName>
        <fullName evidence="2">BLUF domain-containing protein</fullName>
    </submittedName>
</protein>
<evidence type="ECO:0000313" key="2">
    <source>
        <dbReference type="EMBL" id="WBA42424.1"/>
    </source>
</evidence>
<dbReference type="Gene3D" id="3.30.70.100">
    <property type="match status" value="1"/>
</dbReference>